<evidence type="ECO:0000313" key="12">
    <source>
        <dbReference type="Proteomes" id="UP000009046"/>
    </source>
</evidence>
<keyword evidence="6" id="KW-0904">Protein phosphatase</keyword>
<dbReference type="EC" id="3.1.3.48" evidence="2"/>
<dbReference type="OrthoDB" id="2865258at2759"/>
<dbReference type="CDD" id="cd07501">
    <property type="entry name" value="HAD_MDP-1_like"/>
    <property type="match status" value="1"/>
</dbReference>
<keyword evidence="12" id="KW-1185">Reference proteome</keyword>
<dbReference type="AlphaFoldDB" id="E0W0X3"/>
<dbReference type="GO" id="GO:0004725">
    <property type="term" value="F:protein tyrosine phosphatase activity"/>
    <property type="evidence" value="ECO:0007669"/>
    <property type="project" value="UniProtKB-EC"/>
</dbReference>
<dbReference type="InterPro" id="IPR036412">
    <property type="entry name" value="HAD-like_sf"/>
</dbReference>
<name>E0W0X3_PEDHC</name>
<dbReference type="GO" id="GO:0046872">
    <property type="term" value="F:metal ion binding"/>
    <property type="evidence" value="ECO:0007669"/>
    <property type="project" value="UniProtKB-KW"/>
</dbReference>
<accession>E0W0X3</accession>
<dbReference type="SFLD" id="SFLDG01129">
    <property type="entry name" value="C1.5:_HAD__Beta-PGM__Phosphata"/>
    <property type="match status" value="1"/>
</dbReference>
<dbReference type="NCBIfam" id="TIGR01681">
    <property type="entry name" value="HAD-SF-IIIC"/>
    <property type="match status" value="1"/>
</dbReference>
<evidence type="ECO:0000256" key="2">
    <source>
        <dbReference type="ARBA" id="ARBA00013064"/>
    </source>
</evidence>
<protein>
    <recommendedName>
        <fullName evidence="9">Magnesium-dependent phosphatase 1</fullName>
        <ecNumber evidence="2">3.1.3.48</ecNumber>
    </recommendedName>
</protein>
<dbReference type="GeneID" id="8234798"/>
<dbReference type="SFLD" id="SFLDG01131">
    <property type="entry name" value="C1.5.2:_MDP_Like"/>
    <property type="match status" value="1"/>
</dbReference>
<keyword evidence="4 10" id="KW-0378">Hydrolase</keyword>
<dbReference type="HOGENOM" id="CLU_071162_0_0_1"/>
<dbReference type="VEuPathDB" id="VectorBase:PHUM564750"/>
<sequence>MASKPKLIVFDLDYTLWPFYVDCHFTPPFRRSNHGEVVDSRHRSVQYYKEVPAVLQELHSSGYKLAIASRTAETEGANQLIRLFDWDKFFSYKEIYPGCKKTHFSKFHEKSGIDYKNMLFFDDEHRNITDIRSLGVTCVWVENGVNKSLVQSGLKRFYG</sequence>
<comment type="cofactor">
    <cofactor evidence="1">
        <name>Mg(2+)</name>
        <dbReference type="ChEBI" id="CHEBI:18420"/>
    </cofactor>
</comment>
<dbReference type="InterPro" id="IPR010033">
    <property type="entry name" value="HAD_SF_ppase_IIIC"/>
</dbReference>
<evidence type="ECO:0000256" key="7">
    <source>
        <dbReference type="ARBA" id="ARBA00051722"/>
    </source>
</evidence>
<dbReference type="NCBIfam" id="TIGR01685">
    <property type="entry name" value="MDP-1"/>
    <property type="match status" value="1"/>
</dbReference>
<reference evidence="10" key="1">
    <citation type="submission" date="2007-04" db="EMBL/GenBank/DDBJ databases">
        <title>Annotation of Pediculus humanus corporis strain USDA.</title>
        <authorList>
            <person name="Kirkness E."/>
            <person name="Hannick L."/>
            <person name="Hass B."/>
            <person name="Bruggner R."/>
            <person name="Lawson D."/>
            <person name="Bidwell S."/>
            <person name="Joardar V."/>
            <person name="Caler E."/>
            <person name="Walenz B."/>
            <person name="Inman J."/>
            <person name="Schobel S."/>
            <person name="Galinsky K."/>
            <person name="Amedeo P."/>
            <person name="Strausberg R."/>
        </authorList>
    </citation>
    <scope>NUCLEOTIDE SEQUENCE</scope>
    <source>
        <strain evidence="10">USDA</strain>
    </source>
</reference>
<dbReference type="OMA" id="GVWAWRK"/>
<dbReference type="SUPFAM" id="SSF56784">
    <property type="entry name" value="HAD-like"/>
    <property type="match status" value="1"/>
</dbReference>
<dbReference type="InterPro" id="IPR023214">
    <property type="entry name" value="HAD_sf"/>
</dbReference>
<evidence type="ECO:0000313" key="11">
    <source>
        <dbReference type="EnsemblMetazoa" id="PHUM564750-PA"/>
    </source>
</evidence>
<dbReference type="EMBL" id="AAZO01006861">
    <property type="status" value="NOT_ANNOTATED_CDS"/>
    <property type="molecule type" value="Genomic_DNA"/>
</dbReference>
<keyword evidence="5" id="KW-0460">Magnesium</keyword>
<evidence type="ECO:0000256" key="3">
    <source>
        <dbReference type="ARBA" id="ARBA00022723"/>
    </source>
</evidence>
<dbReference type="KEGG" id="phu:Phum_PHUM564750"/>
<dbReference type="Pfam" id="PF12689">
    <property type="entry name" value="Acid_PPase"/>
    <property type="match status" value="1"/>
</dbReference>
<dbReference type="PANTHER" id="PTHR17901">
    <property type="entry name" value="MAGNESIUM-DEPENDENT PHOSPHATASE 1 MDP1"/>
    <property type="match status" value="1"/>
</dbReference>
<dbReference type="SFLD" id="SFLDS00003">
    <property type="entry name" value="Haloacid_Dehalogenase"/>
    <property type="match status" value="1"/>
</dbReference>
<comment type="function">
    <text evidence="8">Magnesium-dependent phosphatase which may act as a tyrosine phosphatase.</text>
</comment>
<dbReference type="InterPro" id="IPR035679">
    <property type="entry name" value="MDP-1_euk"/>
</dbReference>
<dbReference type="InParanoid" id="E0W0X3"/>
<dbReference type="eggNOG" id="KOG4549">
    <property type="taxonomic scope" value="Eukaryota"/>
</dbReference>
<comment type="catalytic activity">
    <reaction evidence="7">
        <text>O-phospho-L-tyrosyl-[protein] + H2O = L-tyrosyl-[protein] + phosphate</text>
        <dbReference type="Rhea" id="RHEA:10684"/>
        <dbReference type="Rhea" id="RHEA-COMP:10136"/>
        <dbReference type="Rhea" id="RHEA-COMP:20101"/>
        <dbReference type="ChEBI" id="CHEBI:15377"/>
        <dbReference type="ChEBI" id="CHEBI:43474"/>
        <dbReference type="ChEBI" id="CHEBI:46858"/>
        <dbReference type="ChEBI" id="CHEBI:61978"/>
        <dbReference type="EC" id="3.1.3.48"/>
    </reaction>
</comment>
<evidence type="ECO:0000256" key="6">
    <source>
        <dbReference type="ARBA" id="ARBA00022912"/>
    </source>
</evidence>
<dbReference type="EnsemblMetazoa" id="PHUM564750-RA">
    <property type="protein sequence ID" value="PHUM564750-PA"/>
    <property type="gene ID" value="PHUM564750"/>
</dbReference>
<reference evidence="10" key="2">
    <citation type="submission" date="2007-04" db="EMBL/GenBank/DDBJ databases">
        <title>The genome of the human body louse.</title>
        <authorList>
            <consortium name="The Human Body Louse Genome Consortium"/>
            <person name="Kirkness E."/>
            <person name="Walenz B."/>
            <person name="Hass B."/>
            <person name="Bruggner R."/>
            <person name="Strausberg R."/>
        </authorList>
    </citation>
    <scope>NUCLEOTIDE SEQUENCE</scope>
    <source>
        <strain evidence="10">USDA</strain>
    </source>
</reference>
<evidence type="ECO:0000256" key="5">
    <source>
        <dbReference type="ARBA" id="ARBA00022842"/>
    </source>
</evidence>
<dbReference type="Gene3D" id="3.40.50.1000">
    <property type="entry name" value="HAD superfamily/HAD-like"/>
    <property type="match status" value="1"/>
</dbReference>
<evidence type="ECO:0000256" key="1">
    <source>
        <dbReference type="ARBA" id="ARBA00001946"/>
    </source>
</evidence>
<reference evidence="11" key="3">
    <citation type="submission" date="2020-05" db="UniProtKB">
        <authorList>
            <consortium name="EnsemblMetazoa"/>
        </authorList>
    </citation>
    <scope>IDENTIFICATION</scope>
    <source>
        <strain evidence="11">USDA</strain>
    </source>
</reference>
<dbReference type="EMBL" id="DS235862">
    <property type="protein sequence ID" value="EEB19279.1"/>
    <property type="molecule type" value="Genomic_DNA"/>
</dbReference>
<dbReference type="RefSeq" id="XP_002432017.1">
    <property type="nucleotide sequence ID" value="XM_002431972.1"/>
</dbReference>
<dbReference type="CTD" id="8234798"/>
<dbReference type="STRING" id="121224.E0W0X3"/>
<evidence type="ECO:0000313" key="10">
    <source>
        <dbReference type="EMBL" id="EEB19279.1"/>
    </source>
</evidence>
<keyword evidence="3" id="KW-0479">Metal-binding</keyword>
<dbReference type="GO" id="GO:0003993">
    <property type="term" value="F:acid phosphatase activity"/>
    <property type="evidence" value="ECO:0007669"/>
    <property type="project" value="TreeGrafter"/>
</dbReference>
<dbReference type="FunFam" id="3.40.50.1000:FF:000127">
    <property type="entry name" value="Magnesium-dependent phosphatase 1"/>
    <property type="match status" value="1"/>
</dbReference>
<evidence type="ECO:0000256" key="8">
    <source>
        <dbReference type="ARBA" id="ARBA00055318"/>
    </source>
</evidence>
<gene>
    <name evidence="11" type="primary">8234798</name>
    <name evidence="10" type="ORF">Phum_PHUM564750</name>
</gene>
<dbReference type="PANTHER" id="PTHR17901:SF14">
    <property type="entry name" value="MAGNESIUM-DEPENDENT PHOSPHATASE 1"/>
    <property type="match status" value="1"/>
</dbReference>
<dbReference type="Proteomes" id="UP000009046">
    <property type="component" value="Unassembled WGS sequence"/>
</dbReference>
<evidence type="ECO:0000256" key="4">
    <source>
        <dbReference type="ARBA" id="ARBA00022801"/>
    </source>
</evidence>
<evidence type="ECO:0000256" key="9">
    <source>
        <dbReference type="ARBA" id="ARBA00069981"/>
    </source>
</evidence>
<proteinExistence type="predicted"/>
<organism>
    <name type="scientific">Pediculus humanus subsp. corporis</name>
    <name type="common">Body louse</name>
    <dbReference type="NCBI Taxonomy" id="121224"/>
    <lineage>
        <taxon>Eukaryota</taxon>
        <taxon>Metazoa</taxon>
        <taxon>Ecdysozoa</taxon>
        <taxon>Arthropoda</taxon>
        <taxon>Hexapoda</taxon>
        <taxon>Insecta</taxon>
        <taxon>Pterygota</taxon>
        <taxon>Neoptera</taxon>
        <taxon>Paraneoptera</taxon>
        <taxon>Psocodea</taxon>
        <taxon>Troctomorpha</taxon>
        <taxon>Phthiraptera</taxon>
        <taxon>Anoplura</taxon>
        <taxon>Pediculidae</taxon>
        <taxon>Pediculus</taxon>
    </lineage>
</organism>
<dbReference type="InterPro" id="IPR010036">
    <property type="entry name" value="MDP_1_eu_arc"/>
</dbReference>